<dbReference type="EMBL" id="CP004145">
    <property type="protein sequence ID" value="AGO60366.1"/>
    <property type="molecule type" value="Genomic_DNA"/>
</dbReference>
<accession>S0AN49</accession>
<organism evidence="2 3">
    <name type="scientific">Ferroplasma acidarmanus Fer1</name>
    <dbReference type="NCBI Taxonomy" id="333146"/>
    <lineage>
        <taxon>Archaea</taxon>
        <taxon>Methanobacteriati</taxon>
        <taxon>Thermoplasmatota</taxon>
        <taxon>Thermoplasmata</taxon>
        <taxon>Thermoplasmatales</taxon>
        <taxon>Ferroplasmaceae</taxon>
        <taxon>Ferroplasma</taxon>
    </lineage>
</organism>
<dbReference type="Proteomes" id="UP000014660">
    <property type="component" value="Chromosome"/>
</dbReference>
<dbReference type="KEGG" id="fac:FACI_IFERC01G0386"/>
<dbReference type="AlphaFoldDB" id="S0AN49"/>
<evidence type="ECO:0000313" key="2">
    <source>
        <dbReference type="EMBL" id="AGO60366.1"/>
    </source>
</evidence>
<name>S0AN49_FERAC</name>
<reference evidence="2 3" key="1">
    <citation type="journal article" date="2007" name="Proc. Natl. Acad. Sci. U.S.A.">
        <title>Genome dynamics in a natural archaeal population.</title>
        <authorList>
            <person name="Allen E.E."/>
            <person name="Tyson G.W."/>
            <person name="Whitaker R.J."/>
            <person name="Detter J.C."/>
            <person name="Richardson P.M."/>
            <person name="Banfield J.F."/>
        </authorList>
    </citation>
    <scope>NUCLEOTIDE SEQUENCE [LARGE SCALE GENOMIC DNA]</scope>
    <source>
        <strain evidence="3">fer1</strain>
    </source>
</reference>
<evidence type="ECO:0000256" key="1">
    <source>
        <dbReference type="SAM" id="Phobius"/>
    </source>
</evidence>
<feature type="transmembrane region" description="Helical" evidence="1">
    <location>
        <begin position="45"/>
        <end position="64"/>
    </location>
</feature>
<dbReference type="HOGENOM" id="CLU_2613438_0_0_2"/>
<gene>
    <name evidence="2" type="ORF">FACI_IFERC00001G0386</name>
</gene>
<keyword evidence="1" id="KW-0472">Membrane</keyword>
<protein>
    <submittedName>
        <fullName evidence="2">Uncharacterized protein</fullName>
    </submittedName>
</protein>
<keyword evidence="1" id="KW-1133">Transmembrane helix</keyword>
<evidence type="ECO:0000313" key="3">
    <source>
        <dbReference type="Proteomes" id="UP000014660"/>
    </source>
</evidence>
<proteinExistence type="predicted"/>
<sequence length="78" mass="9048">MNMHIETFKNFPLKLRIIGYILLTDAFANLLTIFMIYTGKLPFEYMIIAGINAMVLGICSFFFAEYSIKKNMRNSNKP</sequence>
<keyword evidence="3" id="KW-1185">Reference proteome</keyword>
<keyword evidence="1" id="KW-0812">Transmembrane</keyword>
<feature type="transmembrane region" description="Helical" evidence="1">
    <location>
        <begin position="20"/>
        <end position="39"/>
    </location>
</feature>